<dbReference type="EMBL" id="VUMR01000046">
    <property type="protein sequence ID" value="MSS56839.1"/>
    <property type="molecule type" value="Genomic_DNA"/>
</dbReference>
<dbReference type="AlphaFoldDB" id="A0A6N7VIA2"/>
<dbReference type="RefSeq" id="WP_154556403.1">
    <property type="nucleotide sequence ID" value="NZ_VUMR01000046.1"/>
</dbReference>
<accession>A0A6N7VIA2</accession>
<evidence type="ECO:0000313" key="1">
    <source>
        <dbReference type="EMBL" id="MSS56839.1"/>
    </source>
</evidence>
<reference evidence="1 2" key="1">
    <citation type="submission" date="2019-08" db="EMBL/GenBank/DDBJ databases">
        <title>In-depth cultivation of the pig gut microbiome towards novel bacterial diversity and tailored functional studies.</title>
        <authorList>
            <person name="Wylensek D."/>
            <person name="Hitch T.C.A."/>
            <person name="Clavel T."/>
        </authorList>
    </citation>
    <scope>NUCLEOTIDE SEQUENCE [LARGE SCALE GENOMIC DNA]</scope>
    <source>
        <strain evidence="1 2">LKV-472-APC-3</strain>
    </source>
</reference>
<organism evidence="1 2">
    <name type="scientific">Holdemanella porci</name>
    <dbReference type="NCBI Taxonomy" id="2652276"/>
    <lineage>
        <taxon>Bacteria</taxon>
        <taxon>Bacillati</taxon>
        <taxon>Bacillota</taxon>
        <taxon>Erysipelotrichia</taxon>
        <taxon>Erysipelotrichales</taxon>
        <taxon>Erysipelotrichaceae</taxon>
        <taxon>Holdemanella</taxon>
    </lineage>
</organism>
<gene>
    <name evidence="1" type="ORF">FYJ55_08085</name>
</gene>
<dbReference type="Proteomes" id="UP000434241">
    <property type="component" value="Unassembled WGS sequence"/>
</dbReference>
<comment type="caution">
    <text evidence="1">The sequence shown here is derived from an EMBL/GenBank/DDBJ whole genome shotgun (WGS) entry which is preliminary data.</text>
</comment>
<keyword evidence="2" id="KW-1185">Reference proteome</keyword>
<protein>
    <submittedName>
        <fullName evidence="1">Uncharacterized protein</fullName>
    </submittedName>
</protein>
<sequence>MREINFLTWNTQLYEMGNSINDEQPVKKIDMLTFNIVVEKVKKFLDSKNEAVAILQEIPFKCNIDGFKEHILFHKFLEFFPDDKYDMYYNVSSEKQIKMTVVLAKKIGSEKLIYQKKEELNNNMCVSFGIKELDFDASIFIGQVKHLEFDLIRNQSH</sequence>
<proteinExistence type="predicted"/>
<name>A0A6N7VIA2_9FIRM</name>
<dbReference type="GeneID" id="93159248"/>
<evidence type="ECO:0000313" key="2">
    <source>
        <dbReference type="Proteomes" id="UP000434241"/>
    </source>
</evidence>